<evidence type="ECO:0000256" key="1">
    <source>
        <dbReference type="ARBA" id="ARBA00004141"/>
    </source>
</evidence>
<dbReference type="AlphaFoldDB" id="A0A261Y5Y2"/>
<comment type="similarity">
    <text evidence="2">Belongs to the oligopeptide OPT transporter family.</text>
</comment>
<evidence type="ECO:0000256" key="3">
    <source>
        <dbReference type="ARBA" id="ARBA00022448"/>
    </source>
</evidence>
<organism evidence="11 12">
    <name type="scientific">Bifiguratus adelaidae</name>
    <dbReference type="NCBI Taxonomy" id="1938954"/>
    <lineage>
        <taxon>Eukaryota</taxon>
        <taxon>Fungi</taxon>
        <taxon>Fungi incertae sedis</taxon>
        <taxon>Mucoromycota</taxon>
        <taxon>Mucoromycotina</taxon>
        <taxon>Endogonomycetes</taxon>
        <taxon>Endogonales</taxon>
        <taxon>Endogonales incertae sedis</taxon>
        <taxon>Bifiguratus</taxon>
    </lineage>
</organism>
<comment type="subcellular location">
    <subcellularLocation>
        <location evidence="1">Membrane</location>
        <topology evidence="1">Multi-pass membrane protein</topology>
    </subcellularLocation>
</comment>
<accession>A0A261Y5Y2</accession>
<evidence type="ECO:0000256" key="7">
    <source>
        <dbReference type="ARBA" id="ARBA00022989"/>
    </source>
</evidence>
<feature type="transmembrane region" description="Helical" evidence="10">
    <location>
        <begin position="161"/>
        <end position="187"/>
    </location>
</feature>
<dbReference type="GO" id="GO:0015031">
    <property type="term" value="P:protein transport"/>
    <property type="evidence" value="ECO:0007669"/>
    <property type="project" value="UniProtKB-KW"/>
</dbReference>
<feature type="transmembrane region" description="Helical" evidence="10">
    <location>
        <begin position="98"/>
        <end position="117"/>
    </location>
</feature>
<keyword evidence="3" id="KW-0813">Transport</keyword>
<dbReference type="EMBL" id="MVBO01000007">
    <property type="protein sequence ID" value="OZJ06025.1"/>
    <property type="molecule type" value="Genomic_DNA"/>
</dbReference>
<evidence type="ECO:0000313" key="12">
    <source>
        <dbReference type="Proteomes" id="UP000242875"/>
    </source>
</evidence>
<feature type="compositionally biased region" description="Basic and acidic residues" evidence="9">
    <location>
        <begin position="1"/>
        <end position="15"/>
    </location>
</feature>
<dbReference type="Proteomes" id="UP000242875">
    <property type="component" value="Unassembled WGS sequence"/>
</dbReference>
<keyword evidence="4 10" id="KW-0812">Transmembrane</keyword>
<sequence>MDEKPTVETFEHPTGTEEVNNYSDPIEKMEPAYNEKGDAFAAESGEGIGEFVELPPDSEEAEILTDEAQGVFSYLDLIHSTIPELDDPNMPLFTLRTVVLGVGLAAFGAVLQEIYYFKPQVVLISPLFIQIIGYVLGNAMAKVIPKSRFFNPGPFTIKEHVVISITATSAAASAFATELLAVMDLFYNETVNVGVAIFLLLSSQMLGYAYAGTLRSFLVYPRHTYFPTTFPGIVLYDSLHRGNILTSKRIKYLCLGMVPGVHLPLAQLDLHLLLGEPTFQCLHQHFWRRFQ</sequence>
<reference evidence="11 12" key="1">
    <citation type="journal article" date="2017" name="Mycologia">
        <title>Bifiguratus adelaidae, gen. et sp. nov., a new member of Mucoromycotina in endophytic and soil-dwelling habitats.</title>
        <authorList>
            <person name="Torres-Cruz T.J."/>
            <person name="Billingsley Tobias T.L."/>
            <person name="Almatruk M."/>
            <person name="Hesse C."/>
            <person name="Kuske C.R."/>
            <person name="Desiro A."/>
            <person name="Benucci G.M."/>
            <person name="Bonito G."/>
            <person name="Stajich J.E."/>
            <person name="Dunlap C."/>
            <person name="Arnold A.E."/>
            <person name="Porras-Alfaro A."/>
        </authorList>
    </citation>
    <scope>NUCLEOTIDE SEQUENCE [LARGE SCALE GENOMIC DNA]</scope>
    <source>
        <strain evidence="11 12">AZ0501</strain>
    </source>
</reference>
<evidence type="ECO:0000256" key="9">
    <source>
        <dbReference type="SAM" id="MobiDB-lite"/>
    </source>
</evidence>
<dbReference type="InterPro" id="IPR004648">
    <property type="entry name" value="Oligpept_transpt"/>
</dbReference>
<proteinExistence type="inferred from homology"/>
<keyword evidence="6" id="KW-0653">Protein transport</keyword>
<keyword evidence="5" id="KW-0571">Peptide transport</keyword>
<evidence type="ECO:0000256" key="2">
    <source>
        <dbReference type="ARBA" id="ARBA00008807"/>
    </source>
</evidence>
<evidence type="ECO:0000256" key="5">
    <source>
        <dbReference type="ARBA" id="ARBA00022856"/>
    </source>
</evidence>
<evidence type="ECO:0000256" key="6">
    <source>
        <dbReference type="ARBA" id="ARBA00022927"/>
    </source>
</evidence>
<feature type="region of interest" description="Disordered" evidence="9">
    <location>
        <begin position="1"/>
        <end position="24"/>
    </location>
</feature>
<feature type="transmembrane region" description="Helical" evidence="10">
    <location>
        <begin position="193"/>
        <end position="211"/>
    </location>
</feature>
<comment type="caution">
    <text evidence="11">The sequence shown here is derived from an EMBL/GenBank/DDBJ whole genome shotgun (WGS) entry which is preliminary data.</text>
</comment>
<evidence type="ECO:0000256" key="4">
    <source>
        <dbReference type="ARBA" id="ARBA00022692"/>
    </source>
</evidence>
<dbReference type="InterPro" id="IPR004813">
    <property type="entry name" value="OPT"/>
</dbReference>
<evidence type="ECO:0000256" key="8">
    <source>
        <dbReference type="ARBA" id="ARBA00023136"/>
    </source>
</evidence>
<dbReference type="GO" id="GO:0016020">
    <property type="term" value="C:membrane"/>
    <property type="evidence" value="ECO:0007669"/>
    <property type="project" value="UniProtKB-SubCell"/>
</dbReference>
<keyword evidence="12" id="KW-1185">Reference proteome</keyword>
<dbReference type="OrthoDB" id="9986677at2759"/>
<evidence type="ECO:0000256" key="10">
    <source>
        <dbReference type="SAM" id="Phobius"/>
    </source>
</evidence>
<dbReference type="PANTHER" id="PTHR22601">
    <property type="entry name" value="ISP4 LIKE PROTEIN"/>
    <property type="match status" value="1"/>
</dbReference>
<keyword evidence="7 10" id="KW-1133">Transmembrane helix</keyword>
<keyword evidence="8 10" id="KW-0472">Membrane</keyword>
<feature type="transmembrane region" description="Helical" evidence="10">
    <location>
        <begin position="123"/>
        <end position="141"/>
    </location>
</feature>
<evidence type="ECO:0000313" key="11">
    <source>
        <dbReference type="EMBL" id="OZJ06025.1"/>
    </source>
</evidence>
<name>A0A261Y5Y2_9FUNG</name>
<gene>
    <name evidence="11" type="ORF">BZG36_01101</name>
</gene>
<dbReference type="Pfam" id="PF03169">
    <property type="entry name" value="OPT"/>
    <property type="match status" value="1"/>
</dbReference>
<protein>
    <submittedName>
        <fullName evidence="11">Uncharacterized protein</fullName>
    </submittedName>
</protein>
<dbReference type="GO" id="GO:0035673">
    <property type="term" value="F:oligopeptide transmembrane transporter activity"/>
    <property type="evidence" value="ECO:0007669"/>
    <property type="project" value="InterPro"/>
</dbReference>